<dbReference type="RefSeq" id="WP_367994895.1">
    <property type="nucleotide sequence ID" value="NZ_JBFPJR010000029.1"/>
</dbReference>
<dbReference type="InterPro" id="IPR003615">
    <property type="entry name" value="HNH_nuc"/>
</dbReference>
<organism evidence="3 4">
    <name type="scientific">Nocardioides eburneus</name>
    <dbReference type="NCBI Taxonomy" id="3231482"/>
    <lineage>
        <taxon>Bacteria</taxon>
        <taxon>Bacillati</taxon>
        <taxon>Actinomycetota</taxon>
        <taxon>Actinomycetes</taxon>
        <taxon>Propionibacteriales</taxon>
        <taxon>Nocardioidaceae</taxon>
        <taxon>Nocardioides</taxon>
    </lineage>
</organism>
<dbReference type="Proteomes" id="UP001556631">
    <property type="component" value="Unassembled WGS sequence"/>
</dbReference>
<dbReference type="Pfam" id="PF02720">
    <property type="entry name" value="DUF222"/>
    <property type="match status" value="1"/>
</dbReference>
<comment type="caution">
    <text evidence="3">The sequence shown here is derived from an EMBL/GenBank/DDBJ whole genome shotgun (WGS) entry which is preliminary data.</text>
</comment>
<proteinExistence type="inferred from homology"/>
<evidence type="ECO:0000313" key="3">
    <source>
        <dbReference type="EMBL" id="MEX0428926.1"/>
    </source>
</evidence>
<evidence type="ECO:0000313" key="4">
    <source>
        <dbReference type="Proteomes" id="UP001556631"/>
    </source>
</evidence>
<protein>
    <submittedName>
        <fullName evidence="3">DUF222 domain-containing protein</fullName>
    </submittedName>
</protein>
<keyword evidence="4" id="KW-1185">Reference proteome</keyword>
<accession>A0ABV3T153</accession>
<name>A0ABV3T153_9ACTN</name>
<comment type="similarity">
    <text evidence="1">Belongs to the Rv1128c/1148c/1588c/1702c/1945/3466 family.</text>
</comment>
<dbReference type="SMART" id="SM00507">
    <property type="entry name" value="HNHc"/>
    <property type="match status" value="1"/>
</dbReference>
<dbReference type="Gene3D" id="1.10.30.50">
    <property type="match status" value="1"/>
</dbReference>
<evidence type="ECO:0000256" key="1">
    <source>
        <dbReference type="ARBA" id="ARBA00023450"/>
    </source>
</evidence>
<reference evidence="3 4" key="1">
    <citation type="submission" date="2024-07" db="EMBL/GenBank/DDBJ databases">
        <authorList>
            <person name="Lee S."/>
            <person name="Kang M."/>
        </authorList>
    </citation>
    <scope>NUCLEOTIDE SEQUENCE [LARGE SCALE GENOMIC DNA]</scope>
    <source>
        <strain evidence="3 4">DS6</strain>
    </source>
</reference>
<sequence>MTEESTTPLLLACVQVARDAMGKAAVAEPVFLSAAQKQVVLRELAALEAQVAAARLRVLAVAGDVAEEVGARDVGDWCVHELQVDGRDARADLNLARGLEQRWEHVAAALAEGRCSLPQARVIARALDDLPDDLEPETRAAAETHLVDLAGRFTPRQLRRLGARILAVVDPDRAEDELGKRLLAEEERAARKTSLTISDLGDGTCLLRGRVPHATGTRLKTYLEAFTQPRLAQLTEEGRAVSYDRLLGQAFTQFLERIDPDRLPHHGGDATTVIVTIPIDQLTNDLGTAVIDANANAADGEGGDLSAAEARRLACCAGIIPAVLGTHSEVLDLGRTTRLFTPAQRKALRIKHATCAAEGCSIPNTWTDAHHLDPWAQGGNSDLRNAVLLCGHHHRLAHNPTFTTTRHPDGTIRFHRRT</sequence>
<dbReference type="EMBL" id="JBFPJR010000029">
    <property type="protein sequence ID" value="MEX0428926.1"/>
    <property type="molecule type" value="Genomic_DNA"/>
</dbReference>
<dbReference type="Pfam" id="PF01844">
    <property type="entry name" value="HNH"/>
    <property type="match status" value="1"/>
</dbReference>
<dbReference type="InterPro" id="IPR003870">
    <property type="entry name" value="DUF222"/>
</dbReference>
<dbReference type="CDD" id="cd00085">
    <property type="entry name" value="HNHc"/>
    <property type="match status" value="1"/>
</dbReference>
<gene>
    <name evidence="3" type="ORF">AB3X52_14965</name>
</gene>
<evidence type="ECO:0000259" key="2">
    <source>
        <dbReference type="SMART" id="SM00507"/>
    </source>
</evidence>
<dbReference type="InterPro" id="IPR002711">
    <property type="entry name" value="HNH"/>
</dbReference>
<feature type="domain" description="HNH nuclease" evidence="2">
    <location>
        <begin position="343"/>
        <end position="395"/>
    </location>
</feature>